<protein>
    <submittedName>
        <fullName evidence="2">Uncharacterized protein</fullName>
    </submittedName>
</protein>
<name>A0AAD9DKC4_9STRA</name>
<dbReference type="Pfam" id="PF10152">
    <property type="entry name" value="CCDC53"/>
    <property type="match status" value="1"/>
</dbReference>
<sequence length="186" mass="20657">MAAAALPPLPSVRAKELESRASALSRRHASTDDDDRNIDANDKNAQSEQTELVEKPYSSLHEKNIQSNIEASTLAAEQQHRERLEQIEMLHQKEQKVFDQLPPLDPTVTCDAIHQYLSTTSQFLNSYIADANASLEGTSHKLSVLEKQMSLLESKLESIPGLFSEDEEQSVNATDQDNIIDNVAEG</sequence>
<comment type="caution">
    <text evidence="2">The sequence shown here is derived from an EMBL/GenBank/DDBJ whole genome shotgun (WGS) entry which is preliminary data.</text>
</comment>
<dbReference type="EMBL" id="JATAAI010000001">
    <property type="protein sequence ID" value="KAK1748543.1"/>
    <property type="molecule type" value="Genomic_DNA"/>
</dbReference>
<organism evidence="2 3">
    <name type="scientific">Skeletonema marinoi</name>
    <dbReference type="NCBI Taxonomy" id="267567"/>
    <lineage>
        <taxon>Eukaryota</taxon>
        <taxon>Sar</taxon>
        <taxon>Stramenopiles</taxon>
        <taxon>Ochrophyta</taxon>
        <taxon>Bacillariophyta</taxon>
        <taxon>Coscinodiscophyceae</taxon>
        <taxon>Thalassiosirophycidae</taxon>
        <taxon>Thalassiosirales</taxon>
        <taxon>Skeletonemataceae</taxon>
        <taxon>Skeletonema</taxon>
        <taxon>Skeletonema marinoi-dohrnii complex</taxon>
    </lineage>
</organism>
<gene>
    <name evidence="2" type="ORF">QTG54_000482</name>
</gene>
<keyword evidence="3" id="KW-1185">Reference proteome</keyword>
<feature type="region of interest" description="Disordered" evidence="1">
    <location>
        <begin position="166"/>
        <end position="186"/>
    </location>
</feature>
<evidence type="ECO:0000313" key="3">
    <source>
        <dbReference type="Proteomes" id="UP001224775"/>
    </source>
</evidence>
<dbReference type="GO" id="GO:0071203">
    <property type="term" value="C:WASH complex"/>
    <property type="evidence" value="ECO:0007669"/>
    <property type="project" value="InterPro"/>
</dbReference>
<dbReference type="Proteomes" id="UP001224775">
    <property type="component" value="Unassembled WGS sequence"/>
</dbReference>
<feature type="compositionally biased region" description="Polar residues" evidence="1">
    <location>
        <begin position="170"/>
        <end position="179"/>
    </location>
</feature>
<evidence type="ECO:0000256" key="1">
    <source>
        <dbReference type="SAM" id="MobiDB-lite"/>
    </source>
</evidence>
<feature type="region of interest" description="Disordered" evidence="1">
    <location>
        <begin position="1"/>
        <end position="59"/>
    </location>
</feature>
<evidence type="ECO:0000313" key="2">
    <source>
        <dbReference type="EMBL" id="KAK1748543.1"/>
    </source>
</evidence>
<accession>A0AAD9DKC4</accession>
<dbReference type="InterPro" id="IPR019309">
    <property type="entry name" value="WASHC3"/>
</dbReference>
<proteinExistence type="predicted"/>
<dbReference type="AlphaFoldDB" id="A0AAD9DKC4"/>
<reference evidence="2" key="1">
    <citation type="submission" date="2023-06" db="EMBL/GenBank/DDBJ databases">
        <title>Survivors Of The Sea: Transcriptome response of Skeletonema marinoi to long-term dormancy.</title>
        <authorList>
            <person name="Pinder M.I.M."/>
            <person name="Kourtchenko O."/>
            <person name="Robertson E.K."/>
            <person name="Larsson T."/>
            <person name="Maumus F."/>
            <person name="Osuna-Cruz C.M."/>
            <person name="Vancaester E."/>
            <person name="Stenow R."/>
            <person name="Vandepoele K."/>
            <person name="Ploug H."/>
            <person name="Bruchert V."/>
            <person name="Godhe A."/>
            <person name="Topel M."/>
        </authorList>
    </citation>
    <scope>NUCLEOTIDE SEQUENCE</scope>
    <source>
        <strain evidence="2">R05AC</strain>
    </source>
</reference>